<dbReference type="AlphaFoldDB" id="A0A4S4KJB8"/>
<organism evidence="1 2">
    <name type="scientific">Hermanssonia centrifuga</name>
    <dbReference type="NCBI Taxonomy" id="98765"/>
    <lineage>
        <taxon>Eukaryota</taxon>
        <taxon>Fungi</taxon>
        <taxon>Dikarya</taxon>
        <taxon>Basidiomycota</taxon>
        <taxon>Agaricomycotina</taxon>
        <taxon>Agaricomycetes</taxon>
        <taxon>Polyporales</taxon>
        <taxon>Meruliaceae</taxon>
        <taxon>Hermanssonia</taxon>
    </lineage>
</organism>
<evidence type="ECO:0000313" key="1">
    <source>
        <dbReference type="EMBL" id="THG98464.1"/>
    </source>
</evidence>
<dbReference type="Proteomes" id="UP000309038">
    <property type="component" value="Unassembled WGS sequence"/>
</dbReference>
<gene>
    <name evidence="1" type="ORF">EW026_g3741</name>
</gene>
<comment type="caution">
    <text evidence="1">The sequence shown here is derived from an EMBL/GenBank/DDBJ whole genome shotgun (WGS) entry which is preliminary data.</text>
</comment>
<reference evidence="1 2" key="1">
    <citation type="submission" date="2019-02" db="EMBL/GenBank/DDBJ databases">
        <title>Genome sequencing of the rare red list fungi Phlebia centrifuga.</title>
        <authorList>
            <person name="Buettner E."/>
            <person name="Kellner H."/>
        </authorList>
    </citation>
    <scope>NUCLEOTIDE SEQUENCE [LARGE SCALE GENOMIC DNA]</scope>
    <source>
        <strain evidence="1 2">DSM 108282</strain>
    </source>
</reference>
<keyword evidence="2" id="KW-1185">Reference proteome</keyword>
<proteinExistence type="predicted"/>
<dbReference type="EMBL" id="SGPJ01000118">
    <property type="protein sequence ID" value="THG98464.1"/>
    <property type="molecule type" value="Genomic_DNA"/>
</dbReference>
<protein>
    <submittedName>
        <fullName evidence="1">Uncharacterized protein</fullName>
    </submittedName>
</protein>
<evidence type="ECO:0000313" key="2">
    <source>
        <dbReference type="Proteomes" id="UP000309038"/>
    </source>
</evidence>
<accession>A0A4S4KJB8</accession>
<sequence length="149" mass="16779">MPPSDLCCDLHNPSAFDYIKAPPLLKPSMTKRSHLDPEQDTTTQAHQELKKNLNNWRDSKTASRYTAALLANIGASLVLPNNTLQRIIKCAKKHIGTIAELQKQTKWYDIDGEEVVAFSSFNIQHSWCKCGAKCSSTRPSTKDKGRYEM</sequence>
<name>A0A4S4KJB8_9APHY</name>